<name>A0A1P8UAS7_9MICO</name>
<dbReference type="RefSeq" id="WP_076691588.1">
    <property type="nucleotide sequence ID" value="NZ_CP018762.1"/>
</dbReference>
<organism evidence="1 2">
    <name type="scientific">Microbacterium aurum</name>
    <dbReference type="NCBI Taxonomy" id="36805"/>
    <lineage>
        <taxon>Bacteria</taxon>
        <taxon>Bacillati</taxon>
        <taxon>Actinomycetota</taxon>
        <taxon>Actinomycetes</taxon>
        <taxon>Micrococcales</taxon>
        <taxon>Microbacteriaceae</taxon>
        <taxon>Microbacterium</taxon>
    </lineage>
</organism>
<dbReference type="KEGG" id="maur:BOH66_13860"/>
<evidence type="ECO:0000313" key="2">
    <source>
        <dbReference type="Proteomes" id="UP000187185"/>
    </source>
</evidence>
<protein>
    <recommendedName>
        <fullName evidence="3">Protein kinase domain-containing protein</fullName>
    </recommendedName>
</protein>
<evidence type="ECO:0008006" key="3">
    <source>
        <dbReference type="Google" id="ProtNLM"/>
    </source>
</evidence>
<sequence>MTALTDRPAMNAPGALTLPLATRILDVGVVDGDTARRLADGGWCRYIGLVPAHALHTVRTVAGETASKFHPISDDLDLAAASADLLILRGSIVRVLWSLQHLAAFRWVAVDANMTEGRAAAEIARRRGRLRRIGATSQWGGSFVLYELTNSAPRRTRIHFSPEWGVEGLAARLRDAGIEYAVLRWFEELPHIAPGEDLDILVRDADVEAFRTLVETEPGTIPIDLYSESGLDGSDFRGAAYYVPSLARQILGRAVVHRSGMRVPAPDDHLHSLAYHALFHKGAESGLPTAMQVPVAGPAEHDYPDAIAEAARVAGRAVPSDMEGLDDYLAAQGWRPPLDAMRRLAGDNPWLRARIGANRGADSAPEAAVFLVRERTLEDIDPEEINAQLEALGFDIVATEVLNTSARERAVCGIRGGNWSAGPYPVSGGDPALVIVAVHYSPEPVEPAWRDRYAHLTNADTLAAKLAVRALVERRVSPSEAYNPMHSADDPHEAWEYLEAIDEHLALRMRDAVAARLARQQAPRDTVRTLSRGRRARVDVVRTDRGFAVRKTFTDAGRRHLARELAALSALAPLATIPPLLARGRDWFEIPYYDDALATRRATLLPLRVVRQMVAALADVHDRGFDLVDAKPDNFVWDSTGGLRLVDLEFAYDGDASPGGFAGGPVFHAPDPNRYPDLPVGDSSYAVRWLPHTGMPAGVLLHGSLVVQHARRVAFRLTRAVVAPDAVPRAAVRRLRGVARSARATVRDALLAAAAARAATASQAARAFAASDERASA</sequence>
<dbReference type="AlphaFoldDB" id="A0A1P8UAS7"/>
<gene>
    <name evidence="1" type="ORF">BOH66_13860</name>
</gene>
<dbReference type="InterPro" id="IPR011009">
    <property type="entry name" value="Kinase-like_dom_sf"/>
</dbReference>
<evidence type="ECO:0000313" key="1">
    <source>
        <dbReference type="EMBL" id="APZ35210.1"/>
    </source>
</evidence>
<reference evidence="1 2" key="1">
    <citation type="submission" date="2016-12" db="EMBL/GenBank/DDBJ databases">
        <title>Complete genome sequence of Microbacterium aurum KACC 15219.</title>
        <authorList>
            <person name="Jung Y."/>
            <person name="Shin J.-H."/>
            <person name="Lee Y.-J."/>
            <person name="Yi H."/>
            <person name="Bahn Y.-S."/>
            <person name="Kim J.F."/>
            <person name="Lee D.-W."/>
        </authorList>
    </citation>
    <scope>NUCLEOTIDE SEQUENCE [LARGE SCALE GENOMIC DNA]</scope>
    <source>
        <strain evidence="1 2">KACC 15219</strain>
    </source>
</reference>
<dbReference type="EMBL" id="CP018762">
    <property type="protein sequence ID" value="APZ35210.1"/>
    <property type="molecule type" value="Genomic_DNA"/>
</dbReference>
<dbReference type="STRING" id="36805.BOH66_13860"/>
<accession>A0A1P8UAS7</accession>
<dbReference type="Proteomes" id="UP000187185">
    <property type="component" value="Chromosome"/>
</dbReference>
<proteinExistence type="predicted"/>
<keyword evidence="2" id="KW-1185">Reference proteome</keyword>
<dbReference type="OrthoDB" id="6812310at2"/>
<dbReference type="SUPFAM" id="SSF56112">
    <property type="entry name" value="Protein kinase-like (PK-like)"/>
    <property type="match status" value="1"/>
</dbReference>